<name>A0A0K2TWN6_LEPSM</name>
<dbReference type="AlphaFoldDB" id="A0A0K2TWN6"/>
<dbReference type="EMBL" id="HACA01013023">
    <property type="protein sequence ID" value="CDW30384.1"/>
    <property type="molecule type" value="Transcribed_RNA"/>
</dbReference>
<evidence type="ECO:0000256" key="1">
    <source>
        <dbReference type="SAM" id="MobiDB-lite"/>
    </source>
</evidence>
<organism evidence="2">
    <name type="scientific">Lepeophtheirus salmonis</name>
    <name type="common">Salmon louse</name>
    <name type="synonym">Caligus salmonis</name>
    <dbReference type="NCBI Taxonomy" id="72036"/>
    <lineage>
        <taxon>Eukaryota</taxon>
        <taxon>Metazoa</taxon>
        <taxon>Ecdysozoa</taxon>
        <taxon>Arthropoda</taxon>
        <taxon>Crustacea</taxon>
        <taxon>Multicrustacea</taxon>
        <taxon>Hexanauplia</taxon>
        <taxon>Copepoda</taxon>
        <taxon>Siphonostomatoida</taxon>
        <taxon>Caligidae</taxon>
        <taxon>Lepeophtheirus</taxon>
    </lineage>
</organism>
<proteinExistence type="predicted"/>
<sequence length="99" mass="11107">MISSDDDESVALRTPPQTLPLEKNTLPLQYPQSSPPYHPLFSAFGPPSLCNCSFSSRNNYNRPIFLTPQSTTNNIEKKNSLNIHSKQPKVTTPSQTFKK</sequence>
<protein>
    <submittedName>
        <fullName evidence="2">Uncharacterized protein</fullName>
    </submittedName>
</protein>
<accession>A0A0K2TWN6</accession>
<feature type="region of interest" description="Disordered" evidence="1">
    <location>
        <begin position="78"/>
        <end position="99"/>
    </location>
</feature>
<feature type="region of interest" description="Disordered" evidence="1">
    <location>
        <begin position="1"/>
        <end position="31"/>
    </location>
</feature>
<evidence type="ECO:0000313" key="2">
    <source>
        <dbReference type="EMBL" id="CDW30384.1"/>
    </source>
</evidence>
<reference evidence="2" key="1">
    <citation type="submission" date="2014-05" db="EMBL/GenBank/DDBJ databases">
        <authorList>
            <person name="Chronopoulou M."/>
        </authorList>
    </citation>
    <scope>NUCLEOTIDE SEQUENCE</scope>
    <source>
        <tissue evidence="2">Whole organism</tissue>
    </source>
</reference>